<organism evidence="3 4">
    <name type="scientific">Musca domestica</name>
    <name type="common">House fly</name>
    <dbReference type="NCBI Taxonomy" id="7370"/>
    <lineage>
        <taxon>Eukaryota</taxon>
        <taxon>Metazoa</taxon>
        <taxon>Ecdysozoa</taxon>
        <taxon>Arthropoda</taxon>
        <taxon>Hexapoda</taxon>
        <taxon>Insecta</taxon>
        <taxon>Pterygota</taxon>
        <taxon>Neoptera</taxon>
        <taxon>Endopterygota</taxon>
        <taxon>Diptera</taxon>
        <taxon>Brachycera</taxon>
        <taxon>Muscomorpha</taxon>
        <taxon>Muscoidea</taxon>
        <taxon>Muscidae</taxon>
        <taxon>Musca</taxon>
    </lineage>
</organism>
<keyword evidence="3" id="KW-1185">Reference proteome</keyword>
<gene>
    <name evidence="4" type="primary">LOC101901225</name>
</gene>
<feature type="region of interest" description="Disordered" evidence="1">
    <location>
        <begin position="468"/>
        <end position="492"/>
    </location>
</feature>
<dbReference type="Pfam" id="PF03134">
    <property type="entry name" value="TB2_DP1_HVA22"/>
    <property type="match status" value="1"/>
</dbReference>
<dbReference type="RefSeq" id="XP_058980924.1">
    <property type="nucleotide sequence ID" value="XM_059124941.1"/>
</dbReference>
<keyword evidence="2" id="KW-0472">Membrane</keyword>
<evidence type="ECO:0000313" key="3">
    <source>
        <dbReference type="Proteomes" id="UP001652621"/>
    </source>
</evidence>
<keyword evidence="2" id="KW-0812">Transmembrane</keyword>
<feature type="region of interest" description="Disordered" evidence="1">
    <location>
        <begin position="1"/>
        <end position="20"/>
    </location>
</feature>
<proteinExistence type="predicted"/>
<dbReference type="GeneID" id="101901225"/>
<protein>
    <submittedName>
        <fullName evidence="4">Uncharacterized protein LOC101901225 isoform X1</fullName>
    </submittedName>
</protein>
<feature type="transmembrane region" description="Helical" evidence="2">
    <location>
        <begin position="135"/>
        <end position="153"/>
    </location>
</feature>
<accession>A0ABM3V560</accession>
<name>A0ABM3V560_MUSDO</name>
<feature type="transmembrane region" description="Helical" evidence="2">
    <location>
        <begin position="199"/>
        <end position="221"/>
    </location>
</feature>
<feature type="compositionally biased region" description="Basic and acidic residues" evidence="1">
    <location>
        <begin position="471"/>
        <end position="485"/>
    </location>
</feature>
<dbReference type="Proteomes" id="UP001652621">
    <property type="component" value="Unplaced"/>
</dbReference>
<evidence type="ECO:0000256" key="1">
    <source>
        <dbReference type="SAM" id="MobiDB-lite"/>
    </source>
</evidence>
<evidence type="ECO:0000313" key="4">
    <source>
        <dbReference type="RefSeq" id="XP_058980924.1"/>
    </source>
</evidence>
<sequence>MHHNDFYSGSISHSSEPRQGYVYRTNTNRKTHLIRPKYFRCNNVAIEKRRHSLDGVEVEPVFENFRPGVVYAPTHNNIENSMGHVAYRRYLGDDEYIDESFVDQEEVSEVIDTNNVVQNLTTFGRFLEMLQGMPLPRLSLTTSCIFFLIAIFISPRPCAQNIIFPAFRLSFGTLYPAYASYKAVRTKNVKEYVKWMMYWIVYAFFTCTETFTDIFLSWFPFYYEVKVVIVLWLLSPATKGSSTLYRKFVHPMLTRREQEIDEYLNQAKERGYSAVLQLGSKGVNYATNVIMQTAIKGGGNLVQTIRRSYSLSDLSEPDIHRTQDEVDDITTMRPQQRMLRPRLNTPVGRSASGTRHSTGMYFTEVDVTAKGAGDFNYNIRSSDDISSGYSSAEPMAGGLSRTSSMTNASKTRLKAKRSEVNHVEPCRTLTRLSSTLAHKCENIENSIHLEELTDFGDTDETNEMYESDEFFETKSNESTDTRSDDLSTSPQHSCTDVSIIENKVNINIPQLRSSLKEIENNFRAKIDLPPAIETPIRRSYVHNKGQAPKPPQQSGLTCISHPISLTPNDQFLKNKHATSKKETEI</sequence>
<keyword evidence="2" id="KW-1133">Transmembrane helix</keyword>
<dbReference type="InterPro" id="IPR004345">
    <property type="entry name" value="TB2_DP1_HVA22"/>
</dbReference>
<dbReference type="PANTHER" id="PTHR12300">
    <property type="entry name" value="HVA22-LIKE PROTEINS"/>
    <property type="match status" value="1"/>
</dbReference>
<dbReference type="PANTHER" id="PTHR12300:SF117">
    <property type="entry name" value="LP05237P-RELATED"/>
    <property type="match status" value="1"/>
</dbReference>
<reference evidence="4" key="1">
    <citation type="submission" date="2025-08" db="UniProtKB">
        <authorList>
            <consortium name="RefSeq"/>
        </authorList>
    </citation>
    <scope>IDENTIFICATION</scope>
    <source>
        <strain evidence="4">Aabys</strain>
        <tissue evidence="4">Whole body</tissue>
    </source>
</reference>
<evidence type="ECO:0000256" key="2">
    <source>
        <dbReference type="SAM" id="Phobius"/>
    </source>
</evidence>